<proteinExistence type="predicted"/>
<evidence type="ECO:0008006" key="3">
    <source>
        <dbReference type="Google" id="ProtNLM"/>
    </source>
</evidence>
<reference evidence="1 2" key="1">
    <citation type="submission" date="2019-04" db="EMBL/GenBank/DDBJ databases">
        <authorList>
            <person name="Feng G."/>
            <person name="Zhang J."/>
            <person name="Zhu H."/>
        </authorList>
    </citation>
    <scope>NUCLEOTIDE SEQUENCE [LARGE SCALE GENOMIC DNA]</scope>
    <source>
        <strain evidence="1 2">JCM 19491</strain>
    </source>
</reference>
<name>A0A4Z0MV35_9BACT</name>
<dbReference type="EMBL" id="SRKZ01000001">
    <property type="protein sequence ID" value="TGD83176.1"/>
    <property type="molecule type" value="Genomic_DNA"/>
</dbReference>
<dbReference type="OrthoDB" id="873438at2"/>
<protein>
    <recommendedName>
        <fullName evidence="3">Outer membrane protein beta-barrel domain-containing protein</fullName>
    </recommendedName>
</protein>
<dbReference type="Proteomes" id="UP000298284">
    <property type="component" value="Unassembled WGS sequence"/>
</dbReference>
<organism evidence="1 2">
    <name type="scientific">Hymenobacter wooponensis</name>
    <dbReference type="NCBI Taxonomy" id="1525360"/>
    <lineage>
        <taxon>Bacteria</taxon>
        <taxon>Pseudomonadati</taxon>
        <taxon>Bacteroidota</taxon>
        <taxon>Cytophagia</taxon>
        <taxon>Cytophagales</taxon>
        <taxon>Hymenobacteraceae</taxon>
        <taxon>Hymenobacter</taxon>
    </lineage>
</organism>
<comment type="caution">
    <text evidence="1">The sequence shown here is derived from an EMBL/GenBank/DDBJ whole genome shotgun (WGS) entry which is preliminary data.</text>
</comment>
<gene>
    <name evidence="1" type="ORF">EU557_05190</name>
</gene>
<keyword evidence="2" id="KW-1185">Reference proteome</keyword>
<evidence type="ECO:0000313" key="2">
    <source>
        <dbReference type="Proteomes" id="UP000298284"/>
    </source>
</evidence>
<dbReference type="RefSeq" id="WP_135529327.1">
    <property type="nucleotide sequence ID" value="NZ_SRKZ01000001.1"/>
</dbReference>
<sequence>MKRYLSLCWIALTGCAVYVPTVPSTPLLKEKGDIEVTAAVRGLTSFEGSAAYSPVSHLLVVGEVAGQSSQGSETRNNATFNYRNSHRQAGLGLGMYRMIGKDKATYFGAIGGVGFARTNIYDASGSVLLPLFGSLVHYEANYTRYYGQLYIAKQSAGRSYGLSLRNTFVSYSKLLRNDEPHPSSNRFFLEPTCFVRIGEGAVQGLGTLGFSIPGHAERQNQDRRNITPTTMLISAGVVVRPQLFWKRNQPQSPE</sequence>
<dbReference type="AlphaFoldDB" id="A0A4Z0MV35"/>
<evidence type="ECO:0000313" key="1">
    <source>
        <dbReference type="EMBL" id="TGD83176.1"/>
    </source>
</evidence>
<accession>A0A4Z0MV35</accession>
<dbReference type="PROSITE" id="PS51257">
    <property type="entry name" value="PROKAR_LIPOPROTEIN"/>
    <property type="match status" value="1"/>
</dbReference>